<dbReference type="Gene3D" id="3.40.50.150">
    <property type="entry name" value="Vaccinia Virus protein VP39"/>
    <property type="match status" value="1"/>
</dbReference>
<dbReference type="PANTHER" id="PTHR43542">
    <property type="entry name" value="METHYLTRANSFERASE"/>
    <property type="match status" value="1"/>
</dbReference>
<evidence type="ECO:0000256" key="1">
    <source>
        <dbReference type="ARBA" id="ARBA00022603"/>
    </source>
</evidence>
<dbReference type="Pfam" id="PF03602">
    <property type="entry name" value="Cons_hypoth95"/>
    <property type="match status" value="1"/>
</dbReference>
<evidence type="ECO:0000313" key="3">
    <source>
        <dbReference type="EMBL" id="MCH92994.1"/>
    </source>
</evidence>
<dbReference type="InterPro" id="IPR029063">
    <property type="entry name" value="SAM-dependent_MTases_sf"/>
</dbReference>
<organism evidence="3 4">
    <name type="scientific">Trifolium medium</name>
    <dbReference type="NCBI Taxonomy" id="97028"/>
    <lineage>
        <taxon>Eukaryota</taxon>
        <taxon>Viridiplantae</taxon>
        <taxon>Streptophyta</taxon>
        <taxon>Embryophyta</taxon>
        <taxon>Tracheophyta</taxon>
        <taxon>Spermatophyta</taxon>
        <taxon>Magnoliopsida</taxon>
        <taxon>eudicotyledons</taxon>
        <taxon>Gunneridae</taxon>
        <taxon>Pentapetalae</taxon>
        <taxon>rosids</taxon>
        <taxon>fabids</taxon>
        <taxon>Fabales</taxon>
        <taxon>Fabaceae</taxon>
        <taxon>Papilionoideae</taxon>
        <taxon>50 kb inversion clade</taxon>
        <taxon>NPAAA clade</taxon>
        <taxon>Hologalegina</taxon>
        <taxon>IRL clade</taxon>
        <taxon>Trifolieae</taxon>
        <taxon>Trifolium</taxon>
    </lineage>
</organism>
<comment type="caution">
    <text evidence="3">The sequence shown here is derived from an EMBL/GenBank/DDBJ whole genome shotgun (WGS) entry which is preliminary data.</text>
</comment>
<dbReference type="GO" id="GO:0008168">
    <property type="term" value="F:methyltransferase activity"/>
    <property type="evidence" value="ECO:0007669"/>
    <property type="project" value="UniProtKB-KW"/>
</dbReference>
<dbReference type="SUPFAM" id="SSF53335">
    <property type="entry name" value="S-adenosyl-L-methionine-dependent methyltransferases"/>
    <property type="match status" value="1"/>
</dbReference>
<sequence length="72" mass="7702">MQAAGGSPATLRPGRWLDLYSGTGSVGIEALSRGNSGTFDYISVTPPYEVVDYAVLMRLISESPFLGEDTFI</sequence>
<dbReference type="GO" id="GO:0031167">
    <property type="term" value="P:rRNA methylation"/>
    <property type="evidence" value="ECO:0007669"/>
    <property type="project" value="InterPro"/>
</dbReference>
<keyword evidence="1 3" id="KW-0489">Methyltransferase</keyword>
<proteinExistence type="predicted"/>
<reference evidence="3 4" key="1">
    <citation type="journal article" date="2018" name="Front. Plant Sci.">
        <title>Red Clover (Trifolium pratense) and Zigzag Clover (T. medium) - A Picture of Genomic Similarities and Differences.</title>
        <authorList>
            <person name="Dluhosova J."/>
            <person name="Istvanek J."/>
            <person name="Nedelnik J."/>
            <person name="Repkova J."/>
        </authorList>
    </citation>
    <scope>NUCLEOTIDE SEQUENCE [LARGE SCALE GENOMIC DNA]</scope>
    <source>
        <strain evidence="4">cv. 10/8</strain>
        <tissue evidence="3">Leaf</tissue>
    </source>
</reference>
<dbReference type="AlphaFoldDB" id="A0A392N3C2"/>
<feature type="non-terminal residue" evidence="3">
    <location>
        <position position="72"/>
    </location>
</feature>
<evidence type="ECO:0000313" key="4">
    <source>
        <dbReference type="Proteomes" id="UP000265520"/>
    </source>
</evidence>
<dbReference type="Proteomes" id="UP000265520">
    <property type="component" value="Unassembled WGS sequence"/>
</dbReference>
<accession>A0A392N3C2</accession>
<evidence type="ECO:0000256" key="2">
    <source>
        <dbReference type="ARBA" id="ARBA00022679"/>
    </source>
</evidence>
<name>A0A392N3C2_9FABA</name>
<dbReference type="EMBL" id="LXQA010023930">
    <property type="protein sequence ID" value="MCH92994.1"/>
    <property type="molecule type" value="Genomic_DNA"/>
</dbReference>
<dbReference type="InterPro" id="IPR004398">
    <property type="entry name" value="RNA_MeTrfase_RsmD"/>
</dbReference>
<keyword evidence="2 3" id="KW-0808">Transferase</keyword>
<protein>
    <submittedName>
        <fullName evidence="3">Putative rRNA methyltransferase YlbH-like</fullName>
    </submittedName>
</protein>
<dbReference type="PANTHER" id="PTHR43542:SF1">
    <property type="entry name" value="METHYLTRANSFERASE"/>
    <property type="match status" value="1"/>
</dbReference>
<keyword evidence="4" id="KW-1185">Reference proteome</keyword>